<evidence type="ECO:0000313" key="2">
    <source>
        <dbReference type="EMBL" id="SDE86393.1"/>
    </source>
</evidence>
<organism evidence="2 3">
    <name type="scientific">Paracoccus isoporae</name>
    <dbReference type="NCBI Taxonomy" id="591205"/>
    <lineage>
        <taxon>Bacteria</taxon>
        <taxon>Pseudomonadati</taxon>
        <taxon>Pseudomonadota</taxon>
        <taxon>Alphaproteobacteria</taxon>
        <taxon>Rhodobacterales</taxon>
        <taxon>Paracoccaceae</taxon>
        <taxon>Paracoccus</taxon>
    </lineage>
</organism>
<proteinExistence type="predicted"/>
<gene>
    <name evidence="2" type="ORF">SAMN05421538_11318</name>
</gene>
<evidence type="ECO:0000259" key="1">
    <source>
        <dbReference type="Pfam" id="PF00563"/>
    </source>
</evidence>
<sequence>MLILPPAHLAGDPYESLRLGLMQMRLWSADAISVPPLSVDLLRTTAECAELAAPLLGEIARQGFSPAQVMFSAADPDGHGRALAGLSRLAAAGCGIELCCMDEAVPRLLARSPTGSVRLRLPPPLLRGCGIDPDCGRMILAQLAVAERHGARSFAGQVDTRREYGFLAQIGCDVVQGDAVAPELDANAMGHYLRQSAAIPPTRGAIPRPAA</sequence>
<evidence type="ECO:0000313" key="3">
    <source>
        <dbReference type="Proteomes" id="UP000199344"/>
    </source>
</evidence>
<reference evidence="2 3" key="1">
    <citation type="submission" date="2016-10" db="EMBL/GenBank/DDBJ databases">
        <authorList>
            <person name="de Groot N.N."/>
        </authorList>
    </citation>
    <scope>NUCLEOTIDE SEQUENCE [LARGE SCALE GENOMIC DNA]</scope>
    <source>
        <strain evidence="2 3">DSM 22220</strain>
    </source>
</reference>
<keyword evidence="3" id="KW-1185">Reference proteome</keyword>
<protein>
    <submittedName>
        <fullName evidence="2">EAL domain, c-di-GMP-specific phosphodiesterase class I (Or its enzymatically inactive variant)</fullName>
    </submittedName>
</protein>
<dbReference type="Pfam" id="PF00563">
    <property type="entry name" value="EAL"/>
    <property type="match status" value="1"/>
</dbReference>
<dbReference type="EMBL" id="FNAH01000013">
    <property type="protein sequence ID" value="SDE86393.1"/>
    <property type="molecule type" value="Genomic_DNA"/>
</dbReference>
<dbReference type="STRING" id="591205.SAMN05421538_11318"/>
<feature type="domain" description="EAL" evidence="1">
    <location>
        <begin position="21"/>
        <end position="182"/>
    </location>
</feature>
<dbReference type="RefSeq" id="WP_176805162.1">
    <property type="nucleotide sequence ID" value="NZ_FNAH01000013.1"/>
</dbReference>
<dbReference type="Gene3D" id="3.20.20.450">
    <property type="entry name" value="EAL domain"/>
    <property type="match status" value="1"/>
</dbReference>
<dbReference type="SUPFAM" id="SSF141868">
    <property type="entry name" value="EAL domain-like"/>
    <property type="match status" value="1"/>
</dbReference>
<dbReference type="InterPro" id="IPR035919">
    <property type="entry name" value="EAL_sf"/>
</dbReference>
<accession>A0A1G7GE86</accession>
<dbReference type="AlphaFoldDB" id="A0A1G7GE86"/>
<dbReference type="Proteomes" id="UP000199344">
    <property type="component" value="Unassembled WGS sequence"/>
</dbReference>
<name>A0A1G7GE86_9RHOB</name>
<dbReference type="InterPro" id="IPR001633">
    <property type="entry name" value="EAL_dom"/>
</dbReference>